<evidence type="ECO:0000259" key="6">
    <source>
        <dbReference type="PROSITE" id="PS50219"/>
    </source>
</evidence>
<dbReference type="InterPro" id="IPR000219">
    <property type="entry name" value="DH_dom"/>
</dbReference>
<dbReference type="Pfam" id="PF00610">
    <property type="entry name" value="DEP"/>
    <property type="match status" value="1"/>
</dbReference>
<dbReference type="Gene3D" id="2.30.29.30">
    <property type="entry name" value="Pleckstrin-homology domain (PH domain)/Phosphotyrosine-binding domain (PTB)"/>
    <property type="match status" value="1"/>
</dbReference>
<evidence type="ECO:0000313" key="8">
    <source>
        <dbReference type="Proteomes" id="UP000242180"/>
    </source>
</evidence>
<dbReference type="PROSITE" id="PS50010">
    <property type="entry name" value="DH_2"/>
    <property type="match status" value="1"/>
</dbReference>
<dbReference type="InParanoid" id="A0A1X2H2H4"/>
<protein>
    <recommendedName>
        <fullName evidence="9">CNH domain-domain-containing protein</fullName>
    </recommendedName>
</protein>
<proteinExistence type="predicted"/>
<dbReference type="OrthoDB" id="2272012at2759"/>
<dbReference type="InterPro" id="IPR000591">
    <property type="entry name" value="DEP_dom"/>
</dbReference>
<keyword evidence="2" id="KW-0344">Guanine-nucleotide releasing factor</keyword>
<feature type="compositionally biased region" description="Low complexity" evidence="3">
    <location>
        <begin position="85"/>
        <end position="108"/>
    </location>
</feature>
<sequence length="1154" mass="131704">MPPTLSPPRPPSHGAQQQGQQPSPQRRPTFSRKPLERKPSLNWLSTTPQLLRRHSSRWSSSNNNAKLPTSTTTAAPAPPLHRHAPAAATTTTATTTTATTTATFARPSRPSRRQHNGLPQRGHTSTMKATTGSSRLALYAGEEQKQRHVYAAFLSSIAQELRQRMVLSDRIKRGIEFKNVFDGKDAVDKLASIITMPDERDVALRLGRALGAQRFFHDVNYENRLVDSSSEIYQFHDDRVRPAYYIHGTHSSNSSSSADTYFSAGTMTTTSTAASDDDENDDLQHISPSSVGAVGAPSADMERDESDLLPNGVFTELTYCYVPTCIDRNPCYSYSCPKRERLRRQQEQEQEQNERTSLDVRLARSTTHAYLRQKSQQLWSEVVPAQITTSVSHAERKRQETIFELIYTEDNFVKDLEYVREMWIKPLEERDILPAHRREAFIRTVFSNIMAIHGISRQLLLALRARQKRHPVVYEIGDIVLDFVVQLEPFIHYGARQHEARYALDTERQQNRKFAQFAEQTERHPSSYRLELDGYLSKPTARLGRYTLILDAIHKYTPEDHPDRQNIPRATEIIRQFLTRVNAENGKAKNRFDLERIHNNLIFKHKADEKDLKLMDEGRQILKQIVLRKTAHMDSTEYLLLLFDHCLVVTKIKYTHRRETYVVKRRPIPLELLKVTIPPPHNTRPRRSSSILPHLSNSTPRASLQMPRPAPRRELKRAATVTVTDVPQDGVLETDKVAYPVTFEYLGRRGFGKFTLFASAMPMVKPLVDQIEKQQMIKAQRAPVIRLVPAIQDGRFLLEDKVNHIVTFNQGQQYVLATDSGVFVGHIGESSKPHKVLSLPRVTQVQVLESAQLLLVLADRTLWEYDLVVVNGRPEEQPLGRKLQTHVPYFHVGQCLQRTLVCVPKVSPLTSTITLYEPSKPQEYKNKRLLSKFVRMPSSDVHLRRFKDCYIPSEAWAIELSKTQMLITCPRGVMMVDMRTDKPQQMLNPNDKSLAFVTDSEKDESSLNLRPPVKHISVFRIPLGDHFVCYDEYGFYIDGKGNRMSPNFLIEWEGSPESFAFSYPYAIAFDSSFIEVRNVVTGHLEQVIQGSHIRCINNGHKTEKPYIFGVMTDPERPTFQRTFQVQFVPLDTFPDPSTTVAISTIPSPTPTPAA</sequence>
<feature type="compositionally biased region" description="Pro residues" evidence="3">
    <location>
        <begin position="1"/>
        <end position="11"/>
    </location>
</feature>
<accession>A0A1X2H2H4</accession>
<reference evidence="7 8" key="1">
    <citation type="submission" date="2016-07" db="EMBL/GenBank/DDBJ databases">
        <title>Pervasive Adenine N6-methylation of Active Genes in Fungi.</title>
        <authorList>
            <consortium name="DOE Joint Genome Institute"/>
            <person name="Mondo S.J."/>
            <person name="Dannebaum R.O."/>
            <person name="Kuo R.C."/>
            <person name="Labutti K."/>
            <person name="Haridas S."/>
            <person name="Kuo A."/>
            <person name="Salamov A."/>
            <person name="Ahrendt S.R."/>
            <person name="Lipzen A."/>
            <person name="Sullivan W."/>
            <person name="Andreopoulos W.B."/>
            <person name="Clum A."/>
            <person name="Lindquist E."/>
            <person name="Daum C."/>
            <person name="Ramamoorthy G.K."/>
            <person name="Gryganskyi A."/>
            <person name="Culley D."/>
            <person name="Magnuson J.K."/>
            <person name="James T.Y."/>
            <person name="O'Malley M.A."/>
            <person name="Stajich J.E."/>
            <person name="Spatafora J.W."/>
            <person name="Visel A."/>
            <person name="Grigoriev I.V."/>
        </authorList>
    </citation>
    <scope>NUCLEOTIDE SEQUENCE [LARGE SCALE GENOMIC DNA]</scope>
    <source>
        <strain evidence="7 8">NRRL 2496</strain>
    </source>
</reference>
<dbReference type="InterPro" id="IPR001180">
    <property type="entry name" value="CNH_dom"/>
</dbReference>
<dbReference type="CDD" id="cd00160">
    <property type="entry name" value="RhoGEF"/>
    <property type="match status" value="1"/>
</dbReference>
<dbReference type="InterPro" id="IPR036390">
    <property type="entry name" value="WH_DNA-bd_sf"/>
</dbReference>
<dbReference type="Gene3D" id="1.20.900.10">
    <property type="entry name" value="Dbl homology (DH) domain"/>
    <property type="match status" value="1"/>
</dbReference>
<dbReference type="SUPFAM" id="SSF46785">
    <property type="entry name" value="Winged helix' DNA-binding domain"/>
    <property type="match status" value="1"/>
</dbReference>
<dbReference type="OMA" id="IMVDMRT"/>
<dbReference type="InterPro" id="IPR041675">
    <property type="entry name" value="PH_5"/>
</dbReference>
<dbReference type="SMART" id="SM00325">
    <property type="entry name" value="RhoGEF"/>
    <property type="match status" value="1"/>
</dbReference>
<dbReference type="GO" id="GO:0005085">
    <property type="term" value="F:guanyl-nucleotide exchange factor activity"/>
    <property type="evidence" value="ECO:0007669"/>
    <property type="project" value="UniProtKB-KW"/>
</dbReference>
<evidence type="ECO:0000256" key="3">
    <source>
        <dbReference type="SAM" id="MobiDB-lite"/>
    </source>
</evidence>
<dbReference type="Pfam" id="PF15405">
    <property type="entry name" value="PH_5"/>
    <property type="match status" value="1"/>
</dbReference>
<gene>
    <name evidence="7" type="ORF">BCR43DRAFT_497503</name>
</gene>
<feature type="region of interest" description="Disordered" evidence="3">
    <location>
        <begin position="1"/>
        <end position="132"/>
    </location>
</feature>
<evidence type="ECO:0000256" key="1">
    <source>
        <dbReference type="ARBA" id="ARBA00022553"/>
    </source>
</evidence>
<comment type="caution">
    <text evidence="7">The sequence shown here is derived from an EMBL/GenBank/DDBJ whole genome shotgun (WGS) entry which is preliminary data.</text>
</comment>
<dbReference type="GO" id="GO:0035556">
    <property type="term" value="P:intracellular signal transduction"/>
    <property type="evidence" value="ECO:0007669"/>
    <property type="project" value="InterPro"/>
</dbReference>
<feature type="compositionally biased region" description="Low complexity" evidence="3">
    <location>
        <begin position="12"/>
        <end position="28"/>
    </location>
</feature>
<keyword evidence="1" id="KW-0597">Phosphoprotein</keyword>
<dbReference type="SUPFAM" id="SSF48065">
    <property type="entry name" value="DBL homology domain (DH-domain)"/>
    <property type="match status" value="1"/>
</dbReference>
<dbReference type="Gene3D" id="1.10.10.10">
    <property type="entry name" value="Winged helix-like DNA-binding domain superfamily/Winged helix DNA-binding domain"/>
    <property type="match status" value="1"/>
</dbReference>
<evidence type="ECO:0000259" key="5">
    <source>
        <dbReference type="PROSITE" id="PS50186"/>
    </source>
</evidence>
<dbReference type="STRING" id="13706.A0A1X2H2H4"/>
<feature type="domain" description="CNH" evidence="6">
    <location>
        <begin position="799"/>
        <end position="1103"/>
    </location>
</feature>
<name>A0A1X2H2H4_SYNRA</name>
<dbReference type="InterPro" id="IPR036388">
    <property type="entry name" value="WH-like_DNA-bd_sf"/>
</dbReference>
<evidence type="ECO:0008006" key="9">
    <source>
        <dbReference type="Google" id="ProtNLM"/>
    </source>
</evidence>
<evidence type="ECO:0000313" key="7">
    <source>
        <dbReference type="EMBL" id="ORY91926.1"/>
    </source>
</evidence>
<dbReference type="InterPro" id="IPR035899">
    <property type="entry name" value="DBL_dom_sf"/>
</dbReference>
<feature type="compositionally biased region" description="Polar residues" evidence="3">
    <location>
        <begin position="688"/>
        <end position="702"/>
    </location>
</feature>
<evidence type="ECO:0000259" key="4">
    <source>
        <dbReference type="PROSITE" id="PS50010"/>
    </source>
</evidence>
<dbReference type="PANTHER" id="PTHR46572:SF1">
    <property type="entry name" value="RHO1 GUANINE NUCLEOTIDE EXCHANGE FACTOR TUS1"/>
    <property type="match status" value="1"/>
</dbReference>
<feature type="region of interest" description="Disordered" evidence="3">
    <location>
        <begin position="679"/>
        <end position="715"/>
    </location>
</feature>
<organism evidence="7 8">
    <name type="scientific">Syncephalastrum racemosum</name>
    <name type="common">Filamentous fungus</name>
    <dbReference type="NCBI Taxonomy" id="13706"/>
    <lineage>
        <taxon>Eukaryota</taxon>
        <taxon>Fungi</taxon>
        <taxon>Fungi incertae sedis</taxon>
        <taxon>Mucoromycota</taxon>
        <taxon>Mucoromycotina</taxon>
        <taxon>Mucoromycetes</taxon>
        <taxon>Mucorales</taxon>
        <taxon>Syncephalastraceae</taxon>
        <taxon>Syncephalastrum</taxon>
    </lineage>
</organism>
<dbReference type="PROSITE" id="PS50219">
    <property type="entry name" value="CNH"/>
    <property type="match status" value="1"/>
</dbReference>
<evidence type="ECO:0000256" key="2">
    <source>
        <dbReference type="ARBA" id="ARBA00022658"/>
    </source>
</evidence>
<dbReference type="Pfam" id="PF00621">
    <property type="entry name" value="RhoGEF"/>
    <property type="match status" value="1"/>
</dbReference>
<feature type="compositionally biased region" description="Low complexity" evidence="3">
    <location>
        <begin position="57"/>
        <end position="75"/>
    </location>
</feature>
<dbReference type="AlphaFoldDB" id="A0A1X2H2H4"/>
<dbReference type="Proteomes" id="UP000242180">
    <property type="component" value="Unassembled WGS sequence"/>
</dbReference>
<dbReference type="InterPro" id="IPR011993">
    <property type="entry name" value="PH-like_dom_sf"/>
</dbReference>
<feature type="compositionally biased region" description="Polar residues" evidence="3">
    <location>
        <begin position="122"/>
        <end position="132"/>
    </location>
</feature>
<feature type="domain" description="DH" evidence="4">
    <location>
        <begin position="397"/>
        <end position="584"/>
    </location>
</feature>
<feature type="region of interest" description="Disordered" evidence="3">
    <location>
        <begin position="270"/>
        <end position="306"/>
    </location>
</feature>
<dbReference type="PROSITE" id="PS50186">
    <property type="entry name" value="DEP"/>
    <property type="match status" value="1"/>
</dbReference>
<keyword evidence="8" id="KW-1185">Reference proteome</keyword>
<dbReference type="Pfam" id="PF00780">
    <property type="entry name" value="CNH"/>
    <property type="match status" value="1"/>
</dbReference>
<feature type="domain" description="DEP" evidence="5">
    <location>
        <begin position="161"/>
        <end position="249"/>
    </location>
</feature>
<dbReference type="EMBL" id="MCGN01000010">
    <property type="protein sequence ID" value="ORY91926.1"/>
    <property type="molecule type" value="Genomic_DNA"/>
</dbReference>
<dbReference type="InterPro" id="IPR052233">
    <property type="entry name" value="Rho-type_GEFs"/>
</dbReference>
<dbReference type="SMART" id="SM00036">
    <property type="entry name" value="CNH"/>
    <property type="match status" value="1"/>
</dbReference>
<dbReference type="SMART" id="SM00049">
    <property type="entry name" value="DEP"/>
    <property type="match status" value="1"/>
</dbReference>
<dbReference type="PANTHER" id="PTHR46572">
    <property type="entry name" value="RHO1 GDP-GTP EXCHANGE PROTEIN 1-RELATED"/>
    <property type="match status" value="1"/>
</dbReference>